<sequence>HFQKKGGYSLLFFLASSIFECVEGELPEAEMSTLDDLKIRIVAVIGSEKNGCTANNLYQIYKYFF</sequence>
<reference evidence="3" key="1">
    <citation type="submission" date="2012-08" db="EMBL/GenBank/DDBJ databases">
        <title>The Genome Sequence of Wuchereria bancrofti.</title>
        <authorList>
            <person name="Nutman T.B."/>
            <person name="Fink D.L."/>
            <person name="Russ C."/>
            <person name="Young S."/>
            <person name="Zeng Q."/>
            <person name="Koehrsen M."/>
            <person name="Alvarado L."/>
            <person name="Berlin A."/>
            <person name="Chapman S.B."/>
            <person name="Chen Z."/>
            <person name="Freedman E."/>
            <person name="Gellesch M."/>
            <person name="Goldberg J."/>
            <person name="Griggs A."/>
            <person name="Gujja S."/>
            <person name="Heilman E.R."/>
            <person name="Heiman D."/>
            <person name="Hepburn T."/>
            <person name="Howarth C."/>
            <person name="Jen D."/>
            <person name="Larson L."/>
            <person name="Lewis B."/>
            <person name="Mehta T."/>
            <person name="Park D."/>
            <person name="Pearson M."/>
            <person name="Roberts A."/>
            <person name="Saif S."/>
            <person name="Shea T."/>
            <person name="Shenoy N."/>
            <person name="Sisk P."/>
            <person name="Stolte C."/>
            <person name="Sykes S."/>
            <person name="Walk T."/>
            <person name="White J."/>
            <person name="Yandava C."/>
            <person name="Haas B."/>
            <person name="Henn M.R."/>
            <person name="Nusbaum C."/>
            <person name="Birren B."/>
        </authorList>
    </citation>
    <scope>NUCLEOTIDE SEQUENCE [LARGE SCALE GENOMIC DNA]</scope>
    <source>
        <strain evidence="3">NA</strain>
    </source>
</reference>
<dbReference type="EMBL" id="ADBV01005147">
    <property type="protein sequence ID" value="EJW79755.1"/>
    <property type="molecule type" value="Genomic_DNA"/>
</dbReference>
<dbReference type="Proteomes" id="UP000004810">
    <property type="component" value="Unassembled WGS sequence"/>
</dbReference>
<feature type="non-terminal residue" evidence="2">
    <location>
        <position position="1"/>
    </location>
</feature>
<gene>
    <name evidence="2" type="ORF">WUBG_09335</name>
</gene>
<dbReference type="AlphaFoldDB" id="J9AYS1"/>
<feature type="chain" id="PRO_5003821676" evidence="1">
    <location>
        <begin position="25"/>
        <end position="65"/>
    </location>
</feature>
<feature type="signal peptide" evidence="1">
    <location>
        <begin position="1"/>
        <end position="24"/>
    </location>
</feature>
<evidence type="ECO:0000256" key="1">
    <source>
        <dbReference type="SAM" id="SignalP"/>
    </source>
</evidence>
<organism evidence="2 3">
    <name type="scientific">Wuchereria bancrofti</name>
    <dbReference type="NCBI Taxonomy" id="6293"/>
    <lineage>
        <taxon>Eukaryota</taxon>
        <taxon>Metazoa</taxon>
        <taxon>Ecdysozoa</taxon>
        <taxon>Nematoda</taxon>
        <taxon>Chromadorea</taxon>
        <taxon>Rhabditida</taxon>
        <taxon>Spirurina</taxon>
        <taxon>Spiruromorpha</taxon>
        <taxon>Filarioidea</taxon>
        <taxon>Onchocercidae</taxon>
        <taxon>Wuchereria</taxon>
    </lineage>
</organism>
<protein>
    <submittedName>
        <fullName evidence="2">Uncharacterized protein</fullName>
    </submittedName>
</protein>
<keyword evidence="1" id="KW-0732">Signal</keyword>
<comment type="caution">
    <text evidence="2">The sequence shown here is derived from an EMBL/GenBank/DDBJ whole genome shotgun (WGS) entry which is preliminary data.</text>
</comment>
<proteinExistence type="predicted"/>
<accession>J9AYS1</accession>
<evidence type="ECO:0000313" key="3">
    <source>
        <dbReference type="Proteomes" id="UP000004810"/>
    </source>
</evidence>
<name>J9AYS1_WUCBA</name>
<evidence type="ECO:0000313" key="2">
    <source>
        <dbReference type="EMBL" id="EJW79755.1"/>
    </source>
</evidence>